<keyword evidence="12" id="KW-1185">Reference proteome</keyword>
<accession>A0A7Y0LBC3</accession>
<keyword evidence="4 7" id="KW-0574">Periplasm</keyword>
<evidence type="ECO:0000256" key="8">
    <source>
        <dbReference type="PIRSR" id="PIRSR001488-1"/>
    </source>
</evidence>
<comment type="caution">
    <text evidence="11">The sequence shown here is derived from an EMBL/GenBank/DDBJ whole genome shotgun (WGS) entry which is preliminary data.</text>
</comment>
<dbReference type="InterPro" id="IPR013766">
    <property type="entry name" value="Thioredoxin_domain"/>
</dbReference>
<dbReference type="InterPro" id="IPR001853">
    <property type="entry name" value="DSBA-like_thioredoxin_dom"/>
</dbReference>
<dbReference type="PANTHER" id="PTHR35891:SF2">
    <property type="entry name" value="THIOL:DISULFIDE INTERCHANGE PROTEIN DSBA"/>
    <property type="match status" value="1"/>
</dbReference>
<keyword evidence="3 9" id="KW-0732">Signal</keyword>
<proteinExistence type="inferred from homology"/>
<evidence type="ECO:0000256" key="6">
    <source>
        <dbReference type="ARBA" id="ARBA00023284"/>
    </source>
</evidence>
<feature type="disulfide bond" description="Redox-active" evidence="8">
    <location>
        <begin position="50"/>
        <end position="53"/>
    </location>
</feature>
<evidence type="ECO:0000259" key="10">
    <source>
        <dbReference type="PROSITE" id="PS51352"/>
    </source>
</evidence>
<dbReference type="AlphaFoldDB" id="A0A7Y0LBC3"/>
<dbReference type="InterPro" id="IPR050824">
    <property type="entry name" value="Thiol_disulfide_DsbA"/>
</dbReference>
<evidence type="ECO:0000256" key="1">
    <source>
        <dbReference type="ARBA" id="ARBA00004418"/>
    </source>
</evidence>
<evidence type="ECO:0000256" key="2">
    <source>
        <dbReference type="ARBA" id="ARBA00005791"/>
    </source>
</evidence>
<dbReference type="PANTHER" id="PTHR35891">
    <property type="entry name" value="THIOL:DISULFIDE INTERCHANGE PROTEIN DSBA"/>
    <property type="match status" value="1"/>
</dbReference>
<feature type="domain" description="Thioredoxin" evidence="10">
    <location>
        <begin position="10"/>
        <end position="209"/>
    </location>
</feature>
<dbReference type="CDD" id="cd03019">
    <property type="entry name" value="DsbA_DsbA"/>
    <property type="match status" value="1"/>
</dbReference>
<evidence type="ECO:0000256" key="3">
    <source>
        <dbReference type="ARBA" id="ARBA00022729"/>
    </source>
</evidence>
<protein>
    <recommendedName>
        <fullName evidence="7">Thiol:disulfide interchange protein</fullName>
    </recommendedName>
</protein>
<gene>
    <name evidence="11" type="ORF">HII17_03180</name>
</gene>
<reference evidence="11 12" key="1">
    <citation type="submission" date="2020-04" db="EMBL/GenBank/DDBJ databases">
        <title>Thalassotalea sp. M1531, isolated from the surface of marine red alga.</title>
        <authorList>
            <person name="Pang L."/>
            <person name="Lu D.-C."/>
        </authorList>
    </citation>
    <scope>NUCLEOTIDE SEQUENCE [LARGE SCALE GENOMIC DNA]</scope>
    <source>
        <strain evidence="11 12">M1531</strain>
    </source>
</reference>
<sequence>MKKVIASFLLAVLLPFAANAANYVEGKQYTKVSDQLSKKPEVREYFSFYCPHCLRFEPFFANVKKNLPEGVNFERNHVDFLRFTTPEIQFMVTKALATAQQLKVEDKIAAAIFNYIQVQRGAITEVKDLRNIFVLNGVDGAAFDKAFKSFAVNSKAKIMKKYQDNLVKKRALTGVPSVVVNGKYRINTDKLDRDNFEQDYINLVKYLTELDKAS</sequence>
<dbReference type="PIRSF" id="PIRSF001488">
    <property type="entry name" value="Tdi_protein"/>
    <property type="match status" value="1"/>
</dbReference>
<dbReference type="GO" id="GO:0042597">
    <property type="term" value="C:periplasmic space"/>
    <property type="evidence" value="ECO:0007669"/>
    <property type="project" value="UniProtKB-SubCell"/>
</dbReference>
<dbReference type="GO" id="GO:0016491">
    <property type="term" value="F:oxidoreductase activity"/>
    <property type="evidence" value="ECO:0007669"/>
    <property type="project" value="InterPro"/>
</dbReference>
<organism evidence="11 12">
    <name type="scientific">Thalassotalea algicola</name>
    <dbReference type="NCBI Taxonomy" id="2716224"/>
    <lineage>
        <taxon>Bacteria</taxon>
        <taxon>Pseudomonadati</taxon>
        <taxon>Pseudomonadota</taxon>
        <taxon>Gammaproteobacteria</taxon>
        <taxon>Alteromonadales</taxon>
        <taxon>Colwelliaceae</taxon>
        <taxon>Thalassotalea</taxon>
    </lineage>
</organism>
<dbReference type="InterPro" id="IPR023205">
    <property type="entry name" value="DsbA/DsbL"/>
</dbReference>
<dbReference type="Proteomes" id="UP000568664">
    <property type="component" value="Unassembled WGS sequence"/>
</dbReference>
<comment type="similarity">
    <text evidence="2">Belongs to the thioredoxin family. DsbA subfamily.</text>
</comment>
<evidence type="ECO:0000256" key="5">
    <source>
        <dbReference type="ARBA" id="ARBA00023157"/>
    </source>
</evidence>
<dbReference type="Gene3D" id="3.40.30.10">
    <property type="entry name" value="Glutaredoxin"/>
    <property type="match status" value="1"/>
</dbReference>
<dbReference type="InterPro" id="IPR036249">
    <property type="entry name" value="Thioredoxin-like_sf"/>
</dbReference>
<dbReference type="RefSeq" id="WP_169073852.1">
    <property type="nucleotide sequence ID" value="NZ_JABBXH010000001.1"/>
</dbReference>
<keyword evidence="6" id="KW-0676">Redox-active center</keyword>
<keyword evidence="5 7" id="KW-1015">Disulfide bond</keyword>
<comment type="subcellular location">
    <subcellularLocation>
        <location evidence="1 7">Periplasm</location>
    </subcellularLocation>
</comment>
<dbReference type="Pfam" id="PF01323">
    <property type="entry name" value="DSBA"/>
    <property type="match status" value="1"/>
</dbReference>
<dbReference type="PROSITE" id="PS51352">
    <property type="entry name" value="THIOREDOXIN_2"/>
    <property type="match status" value="1"/>
</dbReference>
<evidence type="ECO:0000256" key="9">
    <source>
        <dbReference type="SAM" id="SignalP"/>
    </source>
</evidence>
<evidence type="ECO:0000256" key="4">
    <source>
        <dbReference type="ARBA" id="ARBA00022764"/>
    </source>
</evidence>
<feature type="chain" id="PRO_5031349558" description="Thiol:disulfide interchange protein" evidence="9">
    <location>
        <begin position="21"/>
        <end position="214"/>
    </location>
</feature>
<evidence type="ECO:0000256" key="7">
    <source>
        <dbReference type="PIRNR" id="PIRNR001488"/>
    </source>
</evidence>
<name>A0A7Y0LBC3_9GAMM</name>
<evidence type="ECO:0000313" key="12">
    <source>
        <dbReference type="Proteomes" id="UP000568664"/>
    </source>
</evidence>
<feature type="signal peptide" evidence="9">
    <location>
        <begin position="1"/>
        <end position="20"/>
    </location>
</feature>
<evidence type="ECO:0000313" key="11">
    <source>
        <dbReference type="EMBL" id="NMP30556.1"/>
    </source>
</evidence>
<dbReference type="EMBL" id="JABBXH010000001">
    <property type="protein sequence ID" value="NMP30556.1"/>
    <property type="molecule type" value="Genomic_DNA"/>
</dbReference>
<dbReference type="SUPFAM" id="SSF52833">
    <property type="entry name" value="Thioredoxin-like"/>
    <property type="match status" value="1"/>
</dbReference>